<feature type="signal peptide" evidence="2">
    <location>
        <begin position="1"/>
        <end position="21"/>
    </location>
</feature>
<keyword evidence="2" id="KW-0732">Signal</keyword>
<dbReference type="Proteomes" id="UP000828390">
    <property type="component" value="Unassembled WGS sequence"/>
</dbReference>
<feature type="region of interest" description="Disordered" evidence="1">
    <location>
        <begin position="283"/>
        <end position="307"/>
    </location>
</feature>
<evidence type="ECO:0000313" key="3">
    <source>
        <dbReference type="EMBL" id="KAH3716942.1"/>
    </source>
</evidence>
<reference evidence="3" key="1">
    <citation type="journal article" date="2019" name="bioRxiv">
        <title>The Genome of the Zebra Mussel, Dreissena polymorpha: A Resource for Invasive Species Research.</title>
        <authorList>
            <person name="McCartney M.A."/>
            <person name="Auch B."/>
            <person name="Kono T."/>
            <person name="Mallez S."/>
            <person name="Zhang Y."/>
            <person name="Obille A."/>
            <person name="Becker A."/>
            <person name="Abrahante J.E."/>
            <person name="Garbe J."/>
            <person name="Badalamenti J.P."/>
            <person name="Herman A."/>
            <person name="Mangelson H."/>
            <person name="Liachko I."/>
            <person name="Sullivan S."/>
            <person name="Sone E.D."/>
            <person name="Koren S."/>
            <person name="Silverstein K.A.T."/>
            <person name="Beckman K.B."/>
            <person name="Gohl D.M."/>
        </authorList>
    </citation>
    <scope>NUCLEOTIDE SEQUENCE</scope>
    <source>
        <strain evidence="3">Duluth1</strain>
        <tissue evidence="3">Whole animal</tissue>
    </source>
</reference>
<comment type="caution">
    <text evidence="3">The sequence shown here is derived from an EMBL/GenBank/DDBJ whole genome shotgun (WGS) entry which is preliminary data.</text>
</comment>
<dbReference type="EMBL" id="JAIWYP010000013">
    <property type="protein sequence ID" value="KAH3716942.1"/>
    <property type="molecule type" value="Genomic_DNA"/>
</dbReference>
<evidence type="ECO:0000256" key="1">
    <source>
        <dbReference type="SAM" id="MobiDB-lite"/>
    </source>
</evidence>
<feature type="chain" id="PRO_5038779854" evidence="2">
    <location>
        <begin position="22"/>
        <end position="365"/>
    </location>
</feature>
<accession>A0A9D4HFA8</accession>
<organism evidence="3 4">
    <name type="scientific">Dreissena polymorpha</name>
    <name type="common">Zebra mussel</name>
    <name type="synonym">Mytilus polymorpha</name>
    <dbReference type="NCBI Taxonomy" id="45954"/>
    <lineage>
        <taxon>Eukaryota</taxon>
        <taxon>Metazoa</taxon>
        <taxon>Spiralia</taxon>
        <taxon>Lophotrochozoa</taxon>
        <taxon>Mollusca</taxon>
        <taxon>Bivalvia</taxon>
        <taxon>Autobranchia</taxon>
        <taxon>Heteroconchia</taxon>
        <taxon>Euheterodonta</taxon>
        <taxon>Imparidentia</taxon>
        <taxon>Neoheterodontei</taxon>
        <taxon>Myida</taxon>
        <taxon>Dreissenoidea</taxon>
        <taxon>Dreissenidae</taxon>
        <taxon>Dreissena</taxon>
    </lineage>
</organism>
<proteinExistence type="predicted"/>
<evidence type="ECO:0000256" key="2">
    <source>
        <dbReference type="SAM" id="SignalP"/>
    </source>
</evidence>
<evidence type="ECO:0000313" key="4">
    <source>
        <dbReference type="Proteomes" id="UP000828390"/>
    </source>
</evidence>
<reference evidence="3" key="2">
    <citation type="submission" date="2020-11" db="EMBL/GenBank/DDBJ databases">
        <authorList>
            <person name="McCartney M.A."/>
            <person name="Auch B."/>
            <person name="Kono T."/>
            <person name="Mallez S."/>
            <person name="Becker A."/>
            <person name="Gohl D.M."/>
            <person name="Silverstein K.A.T."/>
            <person name="Koren S."/>
            <person name="Bechman K.B."/>
            <person name="Herman A."/>
            <person name="Abrahante J.E."/>
            <person name="Garbe J."/>
        </authorList>
    </citation>
    <scope>NUCLEOTIDE SEQUENCE</scope>
    <source>
        <strain evidence="3">Duluth1</strain>
        <tissue evidence="3">Whole animal</tissue>
    </source>
</reference>
<dbReference type="AlphaFoldDB" id="A0A9D4HFA8"/>
<protein>
    <submittedName>
        <fullName evidence="3">Uncharacterized protein</fullName>
    </submittedName>
</protein>
<name>A0A9D4HFA8_DREPO</name>
<gene>
    <name evidence="3" type="ORF">DPMN_059676</name>
</gene>
<keyword evidence="4" id="KW-1185">Reference proteome</keyword>
<sequence>MFIQIVFMFLLGVVCTPFTNAQPSFEAFLRSMGHGGGGMQFPSRPSFPEMIDMTSSAGSGSCPYQSHPNKLKFNQMVNNRMITQDCAPGTMFDLSKCSCVNAPSAAPGGGPPVGGDPRMSATGDPNFSQMMSMLQSLGGGSGTPFPSSMDIQPPQMSVPFNPMQMPGLAMPRGLTLDIGTSSADQTLANPIQYKPMPAGTKANSLVDPALLPDVIPPEVMLLLQQAQVAKSREIGKTNGRFLTSKVAVTTTTPSSMGNQDRVNQVHEQSLTGQLPPAVLQMLQQASSPTAHGSARNKETSGDSPVLPQSVLKHLNDISPASFNQALAPHESGGIHLTLLRHSFSAHSRLFHRLQPLPLVDRIWRP</sequence>